<sequence length="341" mass="37588">MTITPGHIELERSIDSIRIGSRHRTDLGDIDALAASIERQGLLQPITVTPDGTLICGARRLAALRQLGVRKLNVWVRSGISDHLAQLLAEQDDNALHKAFAPTEAAALYREVKMLLAEDAQRRQAATRFGSEKPRSDGGATVAQPQPIDRVRAQAALLVTGRRSYTTLERIGHLQRMAGDESLDETLRNRAREELAVIQNGGSVAAAHGRVAADVDRFATPVPIRSLVPAVPTAGRSVTDLEQLAREALARAKTATRVKKTRPLAAADSKLPTRSFVFLWNDLRDWWLRYDDAEVSAELSDDQWHQFDATLAGTIAFFERMRTLRDSPDVAQVSATISRIR</sequence>
<dbReference type="Proteomes" id="UP000297983">
    <property type="component" value="Unassembled WGS sequence"/>
</dbReference>
<feature type="region of interest" description="Disordered" evidence="1">
    <location>
        <begin position="125"/>
        <end position="146"/>
    </location>
</feature>
<dbReference type="InterPro" id="IPR036086">
    <property type="entry name" value="ParB/Sulfiredoxin_sf"/>
</dbReference>
<dbReference type="InterPro" id="IPR003115">
    <property type="entry name" value="ParB_N"/>
</dbReference>
<evidence type="ECO:0000256" key="1">
    <source>
        <dbReference type="SAM" id="MobiDB-lite"/>
    </source>
</evidence>
<reference evidence="3 4" key="1">
    <citation type="submission" date="2019-03" db="EMBL/GenBank/DDBJ databases">
        <title>Genomics of glacier-inhabiting Cryobacterium strains.</title>
        <authorList>
            <person name="Liu Q."/>
            <person name="Xin Y.-H."/>
        </authorList>
    </citation>
    <scope>NUCLEOTIDE SEQUENCE [LARGE SCALE GENOMIC DNA]</scope>
    <source>
        <strain evidence="3 4">Hz16</strain>
    </source>
</reference>
<dbReference type="EMBL" id="SOHL01000027">
    <property type="protein sequence ID" value="TFD68208.1"/>
    <property type="molecule type" value="Genomic_DNA"/>
</dbReference>
<evidence type="ECO:0000313" key="4">
    <source>
        <dbReference type="Proteomes" id="UP000297983"/>
    </source>
</evidence>
<dbReference type="RefSeq" id="WP_134552636.1">
    <property type="nucleotide sequence ID" value="NZ_SOHL01000027.1"/>
</dbReference>
<dbReference type="GO" id="GO:0007059">
    <property type="term" value="P:chromosome segregation"/>
    <property type="evidence" value="ECO:0007669"/>
    <property type="project" value="TreeGrafter"/>
</dbReference>
<name>A0A4R9AQV2_9MICO</name>
<feature type="domain" description="ParB-like N-terminal" evidence="2">
    <location>
        <begin position="10"/>
        <end position="92"/>
    </location>
</feature>
<dbReference type="PANTHER" id="PTHR33375:SF1">
    <property type="entry name" value="CHROMOSOME-PARTITIONING PROTEIN PARB-RELATED"/>
    <property type="match status" value="1"/>
</dbReference>
<proteinExistence type="predicted"/>
<gene>
    <name evidence="3" type="ORF">E3T50_13630</name>
</gene>
<dbReference type="InterPro" id="IPR050336">
    <property type="entry name" value="Chromosome_partition/occlusion"/>
</dbReference>
<dbReference type="Pfam" id="PF02195">
    <property type="entry name" value="ParB_N"/>
    <property type="match status" value="1"/>
</dbReference>
<evidence type="ECO:0000259" key="2">
    <source>
        <dbReference type="SMART" id="SM00470"/>
    </source>
</evidence>
<dbReference type="Gene3D" id="3.90.1530.30">
    <property type="match status" value="1"/>
</dbReference>
<keyword evidence="4" id="KW-1185">Reference proteome</keyword>
<accession>A0A4R9AQV2</accession>
<dbReference type="SMART" id="SM00470">
    <property type="entry name" value="ParB"/>
    <property type="match status" value="1"/>
</dbReference>
<dbReference type="AlphaFoldDB" id="A0A4R9AQV2"/>
<evidence type="ECO:0000313" key="3">
    <source>
        <dbReference type="EMBL" id="TFD68208.1"/>
    </source>
</evidence>
<organism evidence="3 4">
    <name type="scientific">Cryobacterium gelidum</name>
    <dbReference type="NCBI Taxonomy" id="1259164"/>
    <lineage>
        <taxon>Bacteria</taxon>
        <taxon>Bacillati</taxon>
        <taxon>Actinomycetota</taxon>
        <taxon>Actinomycetes</taxon>
        <taxon>Micrococcales</taxon>
        <taxon>Microbacteriaceae</taxon>
        <taxon>Cryobacterium</taxon>
    </lineage>
</organism>
<comment type="caution">
    <text evidence="3">The sequence shown here is derived from an EMBL/GenBank/DDBJ whole genome shotgun (WGS) entry which is preliminary data.</text>
</comment>
<dbReference type="GO" id="GO:0005694">
    <property type="term" value="C:chromosome"/>
    <property type="evidence" value="ECO:0007669"/>
    <property type="project" value="TreeGrafter"/>
</dbReference>
<dbReference type="PANTHER" id="PTHR33375">
    <property type="entry name" value="CHROMOSOME-PARTITIONING PROTEIN PARB-RELATED"/>
    <property type="match status" value="1"/>
</dbReference>
<protein>
    <submittedName>
        <fullName evidence="3">Chromosome partitioning protein ParB</fullName>
    </submittedName>
</protein>
<dbReference type="SUPFAM" id="SSF110849">
    <property type="entry name" value="ParB/Sulfiredoxin"/>
    <property type="match status" value="1"/>
</dbReference>